<dbReference type="GO" id="GO:1901135">
    <property type="term" value="P:carbohydrate derivative metabolic process"/>
    <property type="evidence" value="ECO:0007669"/>
    <property type="project" value="UniProtKB-ARBA"/>
</dbReference>
<evidence type="ECO:0000313" key="6">
    <source>
        <dbReference type="Proteomes" id="UP000183104"/>
    </source>
</evidence>
<protein>
    <submittedName>
        <fullName evidence="5">Glycosyltransferase involved in cell wall bisynthesis</fullName>
    </submittedName>
</protein>
<keyword evidence="1" id="KW-0328">Glycosyltransferase</keyword>
<dbReference type="InterPro" id="IPR028098">
    <property type="entry name" value="Glyco_trans_4-like_N"/>
</dbReference>
<feature type="domain" description="Glycosyltransferase subfamily 4-like N-terminal" evidence="4">
    <location>
        <begin position="14"/>
        <end position="164"/>
    </location>
</feature>
<proteinExistence type="predicted"/>
<dbReference type="Proteomes" id="UP000183104">
    <property type="component" value="Unassembled WGS sequence"/>
</dbReference>
<feature type="domain" description="Glycosyl transferase family 1" evidence="3">
    <location>
        <begin position="175"/>
        <end position="337"/>
    </location>
</feature>
<accession>A0A0P9EFC7</accession>
<dbReference type="GO" id="GO:0016757">
    <property type="term" value="F:glycosyltransferase activity"/>
    <property type="evidence" value="ECO:0007669"/>
    <property type="project" value="UniProtKB-KW"/>
</dbReference>
<dbReference type="OrthoDB" id="9805661at2"/>
<dbReference type="AlphaFoldDB" id="A0A0P9EFC7"/>
<sequence length="362" mass="38851">MRILHVETGRHLYGGAAQVLYLLEGLARHGDSESHLACPRDSAIAAAAREAGIPVHDTGRGGDLAPGMALRLRRLLGRLRPDLVHVHSRRGADLWGGLAARWAGVPAVLSRRVDNPEPRWWVARKYPLYARTIAISAGIREVLLAEGVPAERVVTVPSAVDARRYALPCDPAWFRGELGLPDGGPVLGVVAQLIERKGHTYLLQALPVLRERFPDLRVVLFGQGPLRAALEDEARRRGVAEAVRFAGFREDLARMLPCLDLVVHPALREGLGVSLLQAAAAGVPIVAARAGGIPEAVRDGENGRLVAPGNAPALAAAVGDLLADPGAAARMGRAGRELVRREFDIEAMVAGNRRVYREVLGR</sequence>
<name>A0A0P9EFC7_9GAMM</name>
<dbReference type="Pfam" id="PF13439">
    <property type="entry name" value="Glyco_transf_4"/>
    <property type="match status" value="1"/>
</dbReference>
<dbReference type="PANTHER" id="PTHR12526:SF510">
    <property type="entry name" value="D-INOSITOL 3-PHOSPHATE GLYCOSYLTRANSFERASE"/>
    <property type="match status" value="1"/>
</dbReference>
<evidence type="ECO:0000313" key="5">
    <source>
        <dbReference type="EMBL" id="SCY39927.1"/>
    </source>
</evidence>
<dbReference type="Pfam" id="PF00534">
    <property type="entry name" value="Glycos_transf_1"/>
    <property type="match status" value="1"/>
</dbReference>
<gene>
    <name evidence="5" type="ORF">SAMN05661077_2010</name>
</gene>
<reference evidence="6" key="1">
    <citation type="submission" date="2016-10" db="EMBL/GenBank/DDBJ databases">
        <authorList>
            <person name="Varghese N."/>
        </authorList>
    </citation>
    <scope>NUCLEOTIDE SEQUENCE [LARGE SCALE GENOMIC DNA]</scope>
    <source>
        <strain evidence="6">HL 19</strain>
    </source>
</reference>
<dbReference type="STRING" id="381306.AN478_03840"/>
<dbReference type="Gene3D" id="3.40.50.2000">
    <property type="entry name" value="Glycogen Phosphorylase B"/>
    <property type="match status" value="2"/>
</dbReference>
<evidence type="ECO:0000259" key="3">
    <source>
        <dbReference type="Pfam" id="PF00534"/>
    </source>
</evidence>
<evidence type="ECO:0000259" key="4">
    <source>
        <dbReference type="Pfam" id="PF13439"/>
    </source>
</evidence>
<dbReference type="EMBL" id="FMUN01000005">
    <property type="protein sequence ID" value="SCY39927.1"/>
    <property type="molecule type" value="Genomic_DNA"/>
</dbReference>
<evidence type="ECO:0000256" key="2">
    <source>
        <dbReference type="ARBA" id="ARBA00022679"/>
    </source>
</evidence>
<dbReference type="PANTHER" id="PTHR12526">
    <property type="entry name" value="GLYCOSYLTRANSFERASE"/>
    <property type="match status" value="1"/>
</dbReference>
<dbReference type="InterPro" id="IPR001296">
    <property type="entry name" value="Glyco_trans_1"/>
</dbReference>
<dbReference type="RefSeq" id="WP_054965307.1">
    <property type="nucleotide sequence ID" value="NZ_FMUN01000005.1"/>
</dbReference>
<dbReference type="PATRIC" id="fig|381306.5.peg.1256"/>
<keyword evidence="6" id="KW-1185">Reference proteome</keyword>
<organism evidence="5 6">
    <name type="scientific">Thiohalorhabdus denitrificans</name>
    <dbReference type="NCBI Taxonomy" id="381306"/>
    <lineage>
        <taxon>Bacteria</taxon>
        <taxon>Pseudomonadati</taxon>
        <taxon>Pseudomonadota</taxon>
        <taxon>Gammaproteobacteria</taxon>
        <taxon>Thiohalorhabdales</taxon>
        <taxon>Thiohalorhabdaceae</taxon>
        <taxon>Thiohalorhabdus</taxon>
    </lineage>
</organism>
<dbReference type="SUPFAM" id="SSF53756">
    <property type="entry name" value="UDP-Glycosyltransferase/glycogen phosphorylase"/>
    <property type="match status" value="1"/>
</dbReference>
<keyword evidence="2 5" id="KW-0808">Transferase</keyword>
<evidence type="ECO:0000256" key="1">
    <source>
        <dbReference type="ARBA" id="ARBA00022676"/>
    </source>
</evidence>